<protein>
    <submittedName>
        <fullName evidence="1">Uncharacterized protein</fullName>
    </submittedName>
</protein>
<evidence type="ECO:0000313" key="1">
    <source>
        <dbReference type="EMBL" id="VEI16102.1"/>
    </source>
</evidence>
<evidence type="ECO:0000313" key="2">
    <source>
        <dbReference type="Proteomes" id="UP000268658"/>
    </source>
</evidence>
<name>A0A448PKW4_ACTVI</name>
<proteinExistence type="predicted"/>
<dbReference type="KEGG" id="avc:NCTC10951_01502"/>
<accession>A0A448PKW4</accession>
<reference evidence="1 2" key="1">
    <citation type="submission" date="2018-12" db="EMBL/GenBank/DDBJ databases">
        <authorList>
            <consortium name="Pathogen Informatics"/>
        </authorList>
    </citation>
    <scope>NUCLEOTIDE SEQUENCE [LARGE SCALE GENOMIC DNA]</scope>
    <source>
        <strain evidence="1 2">NCTC10951</strain>
    </source>
</reference>
<organism evidence="1 2">
    <name type="scientific">Actinomyces viscosus</name>
    <dbReference type="NCBI Taxonomy" id="1656"/>
    <lineage>
        <taxon>Bacteria</taxon>
        <taxon>Bacillati</taxon>
        <taxon>Actinomycetota</taxon>
        <taxon>Actinomycetes</taxon>
        <taxon>Actinomycetales</taxon>
        <taxon>Actinomycetaceae</taxon>
        <taxon>Actinomyces</taxon>
    </lineage>
</organism>
<dbReference type="Proteomes" id="UP000268658">
    <property type="component" value="Chromosome"/>
</dbReference>
<dbReference type="AlphaFoldDB" id="A0A448PKW4"/>
<dbReference type="EMBL" id="LR134477">
    <property type="protein sequence ID" value="VEI16102.1"/>
    <property type="molecule type" value="Genomic_DNA"/>
</dbReference>
<sequence>MVPVLMDLDTGAETRLGVRFPDTGTAFQNQDGQAQIVGTALRNGQAEQA</sequence>
<gene>
    <name evidence="1" type="ORF">NCTC10951_01502</name>
</gene>